<accession>A7VYQ6</accession>
<name>A7VYQ6_9FIRM</name>
<proteinExistence type="predicted"/>
<dbReference type="EMBL" id="ABCB02000021">
    <property type="protein sequence ID" value="EDO59684.1"/>
    <property type="molecule type" value="Genomic_DNA"/>
</dbReference>
<evidence type="ECO:0000313" key="1">
    <source>
        <dbReference type="EMBL" id="EDO59684.1"/>
    </source>
</evidence>
<dbReference type="Proteomes" id="UP000003490">
    <property type="component" value="Unassembled WGS sequence"/>
</dbReference>
<sequence>MVFIRKEQGKEMKSKYFTQQASKRNYNFKGRPALSVKLPHAVMIRSISQPMPQRPPVKR</sequence>
<protein>
    <submittedName>
        <fullName evidence="1">Uncharacterized protein</fullName>
    </submittedName>
</protein>
<reference evidence="1 2" key="2">
    <citation type="submission" date="2007-08" db="EMBL/GenBank/DDBJ databases">
        <authorList>
            <person name="Fulton L."/>
            <person name="Clifton S."/>
            <person name="Fulton B."/>
            <person name="Xu J."/>
            <person name="Minx P."/>
            <person name="Pepin K.H."/>
            <person name="Johnson M."/>
            <person name="Thiruvilangam P."/>
            <person name="Bhonagiri V."/>
            <person name="Nash W.E."/>
            <person name="Wang C."/>
            <person name="Mardis E.R."/>
            <person name="Wilson R.K."/>
        </authorList>
    </citation>
    <scope>NUCLEOTIDE SEQUENCE [LARGE SCALE GENOMIC DNA]</scope>
    <source>
        <strain evidence="1 2">DSM 753</strain>
    </source>
</reference>
<gene>
    <name evidence="1" type="ORF">CLOLEP_03734</name>
</gene>
<reference evidence="1 2" key="1">
    <citation type="submission" date="2007-08" db="EMBL/GenBank/DDBJ databases">
        <title>Draft genome sequence of Clostridium leptum (DSM 753).</title>
        <authorList>
            <person name="Sudarsanam P."/>
            <person name="Ley R."/>
            <person name="Guruge J."/>
            <person name="Turnbaugh P.J."/>
            <person name="Mahowald M."/>
            <person name="Liep D."/>
            <person name="Gordon J."/>
        </authorList>
    </citation>
    <scope>NUCLEOTIDE SEQUENCE [LARGE SCALE GENOMIC DNA]</scope>
    <source>
        <strain evidence="1 2">DSM 753</strain>
    </source>
</reference>
<comment type="caution">
    <text evidence="1">The sequence shown here is derived from an EMBL/GenBank/DDBJ whole genome shotgun (WGS) entry which is preliminary data.</text>
</comment>
<dbReference type="HOGENOM" id="CLU_2952187_0_0_9"/>
<dbReference type="AlphaFoldDB" id="A7VYQ6"/>
<organism evidence="1 2">
    <name type="scientific">[Clostridium] leptum DSM 753</name>
    <dbReference type="NCBI Taxonomy" id="428125"/>
    <lineage>
        <taxon>Bacteria</taxon>
        <taxon>Bacillati</taxon>
        <taxon>Bacillota</taxon>
        <taxon>Clostridia</taxon>
        <taxon>Eubacteriales</taxon>
        <taxon>Oscillospiraceae</taxon>
        <taxon>Oscillospiraceae incertae sedis</taxon>
    </lineage>
</organism>
<evidence type="ECO:0000313" key="2">
    <source>
        <dbReference type="Proteomes" id="UP000003490"/>
    </source>
</evidence>